<protein>
    <submittedName>
        <fullName evidence="9">Uncharacterized protein</fullName>
    </submittedName>
</protein>
<evidence type="ECO:0000256" key="3">
    <source>
        <dbReference type="ARBA" id="ARBA00022801"/>
    </source>
</evidence>
<dbReference type="EMBL" id="JAAMPI010000072">
    <property type="protein sequence ID" value="KAF4636313.1"/>
    <property type="molecule type" value="Genomic_DNA"/>
</dbReference>
<organism evidence="9 10">
    <name type="scientific">Cudoniella acicularis</name>
    <dbReference type="NCBI Taxonomy" id="354080"/>
    <lineage>
        <taxon>Eukaryota</taxon>
        <taxon>Fungi</taxon>
        <taxon>Dikarya</taxon>
        <taxon>Ascomycota</taxon>
        <taxon>Pezizomycotina</taxon>
        <taxon>Leotiomycetes</taxon>
        <taxon>Helotiales</taxon>
        <taxon>Tricladiaceae</taxon>
        <taxon>Cudoniella</taxon>
    </lineage>
</organism>
<evidence type="ECO:0000313" key="10">
    <source>
        <dbReference type="Proteomes" id="UP000566819"/>
    </source>
</evidence>
<feature type="active site" description="Nucleophile" evidence="5">
    <location>
        <position position="194"/>
    </location>
</feature>
<feature type="chain" id="PRO_5034172916" evidence="8">
    <location>
        <begin position="22"/>
        <end position="349"/>
    </location>
</feature>
<feature type="binding site" evidence="6">
    <location>
        <begin position="245"/>
        <end position="248"/>
    </location>
    <ligand>
        <name>substrate</name>
    </ligand>
</feature>
<dbReference type="InterPro" id="IPR029055">
    <property type="entry name" value="Ntn_hydrolases_N"/>
</dbReference>
<dbReference type="Pfam" id="PF01112">
    <property type="entry name" value="Asparaginase_2"/>
    <property type="match status" value="1"/>
</dbReference>
<keyword evidence="2" id="KW-0645">Protease</keyword>
<proteinExistence type="inferred from homology"/>
<name>A0A8H4W6P2_9HELO</name>
<evidence type="ECO:0000256" key="5">
    <source>
        <dbReference type="PIRSR" id="PIRSR600246-1"/>
    </source>
</evidence>
<gene>
    <name evidence="9" type="ORF">G7Y89_g1785</name>
</gene>
<dbReference type="AlphaFoldDB" id="A0A8H4W6P2"/>
<reference evidence="9 10" key="1">
    <citation type="submission" date="2020-03" db="EMBL/GenBank/DDBJ databases">
        <title>Draft Genome Sequence of Cudoniella acicularis.</title>
        <authorList>
            <person name="Buettner E."/>
            <person name="Kellner H."/>
        </authorList>
    </citation>
    <scope>NUCLEOTIDE SEQUENCE [LARGE SCALE GENOMIC DNA]</scope>
    <source>
        <strain evidence="9 10">DSM 108380</strain>
    </source>
</reference>
<keyword evidence="8" id="KW-0732">Signal</keyword>
<dbReference type="GO" id="GO:0005737">
    <property type="term" value="C:cytoplasm"/>
    <property type="evidence" value="ECO:0007669"/>
    <property type="project" value="TreeGrafter"/>
</dbReference>
<dbReference type="Proteomes" id="UP000566819">
    <property type="component" value="Unassembled WGS sequence"/>
</dbReference>
<evidence type="ECO:0000256" key="2">
    <source>
        <dbReference type="ARBA" id="ARBA00022670"/>
    </source>
</evidence>
<accession>A0A8H4W6P2</accession>
<sequence length="349" mass="37222">MRHLHLSFVLAFEFHLPQTAAMAGPLIVNTWPFTAATHAAYLSLTSSPTSDPISAVVAGCSKAEELQCDFTVGWGGSPDSNGETTLDALVMRGSDQNMGAVAGLRGVKDATRVARDVMELTKHSLLAGELATEFAIKQGYKNESLTSEYSRSLHDEWVKKGCVPNFWEDGRGCYGSVVEGRAVRNQFNEHNHDTIGQIALQSDGRMAIGMSSNGAKHKIAGRIGDAPIPGAGGYVDDEVGACVATGDGDVMMRHCPAFLGVELMRTGMTPQKAADEAVKRIAKKSTDFSGAIVCVSKDGEHAAAAHGFQNFSYSVQNGGKGEEDVRVIKIQPLTIQTAEQSEQKVLASY</sequence>
<dbReference type="FunFam" id="3.60.20.30:FF:000003">
    <property type="entry name" value="N(4)-(Beta-N-acetylglucosaminyl)-L-asparaginase isoform X1"/>
    <property type="match status" value="1"/>
</dbReference>
<dbReference type="GO" id="GO:0006508">
    <property type="term" value="P:proteolysis"/>
    <property type="evidence" value="ECO:0007669"/>
    <property type="project" value="UniProtKB-KW"/>
</dbReference>
<evidence type="ECO:0000313" key="9">
    <source>
        <dbReference type="EMBL" id="KAF4636313.1"/>
    </source>
</evidence>
<feature type="signal peptide" evidence="8">
    <location>
        <begin position="1"/>
        <end position="21"/>
    </location>
</feature>
<comment type="similarity">
    <text evidence="1">Belongs to the Ntn-hydrolase family.</text>
</comment>
<dbReference type="PANTHER" id="PTHR10188:SF6">
    <property type="entry name" value="N(4)-(BETA-N-ACETYLGLUCOSAMINYL)-L-ASPARAGINASE"/>
    <property type="match status" value="1"/>
</dbReference>
<evidence type="ECO:0000256" key="8">
    <source>
        <dbReference type="SAM" id="SignalP"/>
    </source>
</evidence>
<dbReference type="PANTHER" id="PTHR10188">
    <property type="entry name" value="L-ASPARAGINASE"/>
    <property type="match status" value="1"/>
</dbReference>
<evidence type="ECO:0000256" key="7">
    <source>
        <dbReference type="PIRSR" id="PIRSR600246-3"/>
    </source>
</evidence>
<dbReference type="GO" id="GO:0003948">
    <property type="term" value="F:N4-(beta-N-acetylglucosaminyl)-L-asparaginase activity"/>
    <property type="evidence" value="ECO:0007669"/>
    <property type="project" value="TreeGrafter"/>
</dbReference>
<evidence type="ECO:0000256" key="6">
    <source>
        <dbReference type="PIRSR" id="PIRSR600246-2"/>
    </source>
</evidence>
<dbReference type="GO" id="GO:0008233">
    <property type="term" value="F:peptidase activity"/>
    <property type="evidence" value="ECO:0007669"/>
    <property type="project" value="UniProtKB-KW"/>
</dbReference>
<dbReference type="InterPro" id="IPR000246">
    <property type="entry name" value="Peptidase_T2"/>
</dbReference>
<feature type="binding site" evidence="6">
    <location>
        <begin position="222"/>
        <end position="225"/>
    </location>
    <ligand>
        <name>substrate</name>
    </ligand>
</feature>
<feature type="site" description="Cleavage; by autolysis" evidence="7">
    <location>
        <begin position="193"/>
        <end position="194"/>
    </location>
</feature>
<dbReference type="Gene3D" id="3.60.20.30">
    <property type="entry name" value="(Glycosyl)asparaginase"/>
    <property type="match status" value="1"/>
</dbReference>
<evidence type="ECO:0000256" key="4">
    <source>
        <dbReference type="ARBA" id="ARBA00022813"/>
    </source>
</evidence>
<evidence type="ECO:0000256" key="1">
    <source>
        <dbReference type="ARBA" id="ARBA00010872"/>
    </source>
</evidence>
<keyword evidence="4" id="KW-0068">Autocatalytic cleavage</keyword>
<keyword evidence="10" id="KW-1185">Reference proteome</keyword>
<dbReference type="SUPFAM" id="SSF56235">
    <property type="entry name" value="N-terminal nucleophile aminohydrolases (Ntn hydrolases)"/>
    <property type="match status" value="1"/>
</dbReference>
<dbReference type="CDD" id="cd04513">
    <property type="entry name" value="Glycosylasparaginase"/>
    <property type="match status" value="1"/>
</dbReference>
<keyword evidence="3" id="KW-0378">Hydrolase</keyword>
<dbReference type="OrthoDB" id="2262349at2759"/>
<comment type="caution">
    <text evidence="9">The sequence shown here is derived from an EMBL/GenBank/DDBJ whole genome shotgun (WGS) entry which is preliminary data.</text>
</comment>